<dbReference type="AlphaFoldDB" id="A0A5K7ZPI6"/>
<dbReference type="RefSeq" id="WP_173179147.1">
    <property type="nucleotide sequence ID" value="NZ_AP021876.1"/>
</dbReference>
<comment type="similarity">
    <text evidence="1">Belongs to the 'phage' integrase family.</text>
</comment>
<sequence>MLQIASGKNGGALITIERGFPDTLDLWLEGYFRFEVTTAISSQRVQRRDLGLFLDFMQAEEGSLTREAWTPRLSQAFLSWLRGFTREDGRRRWGDKTINRITAHLKTFARWIDRFKPFPLGEPTAKLGTLPVGTGLEVDRALTPSERRRLLDAADQLPLIGGRSRDRGRFGSHQVRPVRKTYRPWRNRAIIYTLIETGMRRGAVANLKLADMKFESRLLPVAEKGGYTHAYKVSRQGVEAIRDYLEKERSDDDAHWQSAALFLPARSVASASGVLSARTISSIWSEVCAVAHVEGKSPHAARHAMGKHIIEKTGNIAAVQRQLGHKNAAYSMQYARISDQELETVLDER</sequence>
<dbReference type="CDD" id="cd00397">
    <property type="entry name" value="DNA_BRE_C"/>
    <property type="match status" value="1"/>
</dbReference>
<evidence type="ECO:0000256" key="1">
    <source>
        <dbReference type="ARBA" id="ARBA00008857"/>
    </source>
</evidence>
<dbReference type="InterPro" id="IPR011010">
    <property type="entry name" value="DNA_brk_join_enz"/>
</dbReference>
<dbReference type="SUPFAM" id="SSF56349">
    <property type="entry name" value="DNA breaking-rejoining enzymes"/>
    <property type="match status" value="1"/>
</dbReference>
<dbReference type="InterPro" id="IPR050090">
    <property type="entry name" value="Tyrosine_recombinase_XerCD"/>
</dbReference>
<feature type="domain" description="Tyr recombinase" evidence="4">
    <location>
        <begin position="137"/>
        <end position="347"/>
    </location>
</feature>
<protein>
    <recommendedName>
        <fullName evidence="4">Tyr recombinase domain-containing protein</fullName>
    </recommendedName>
</protein>
<name>A0A5K7ZPI6_9BACT</name>
<dbReference type="InterPro" id="IPR013762">
    <property type="entry name" value="Integrase-like_cat_sf"/>
</dbReference>
<dbReference type="PROSITE" id="PS51898">
    <property type="entry name" value="TYR_RECOMBINASE"/>
    <property type="match status" value="1"/>
</dbReference>
<dbReference type="InterPro" id="IPR010998">
    <property type="entry name" value="Integrase_recombinase_N"/>
</dbReference>
<dbReference type="Proteomes" id="UP000425960">
    <property type="component" value="Chromosome"/>
</dbReference>
<evidence type="ECO:0000256" key="2">
    <source>
        <dbReference type="ARBA" id="ARBA00023125"/>
    </source>
</evidence>
<dbReference type="PANTHER" id="PTHR30349">
    <property type="entry name" value="PHAGE INTEGRASE-RELATED"/>
    <property type="match status" value="1"/>
</dbReference>
<dbReference type="GO" id="GO:0003677">
    <property type="term" value="F:DNA binding"/>
    <property type="evidence" value="ECO:0007669"/>
    <property type="project" value="UniProtKB-KW"/>
</dbReference>
<dbReference type="Gene3D" id="1.10.443.10">
    <property type="entry name" value="Intergrase catalytic core"/>
    <property type="match status" value="1"/>
</dbReference>
<evidence type="ECO:0000313" key="5">
    <source>
        <dbReference type="EMBL" id="BBO80870.1"/>
    </source>
</evidence>
<dbReference type="InterPro" id="IPR002104">
    <property type="entry name" value="Integrase_catalytic"/>
</dbReference>
<accession>A0A5K7ZPI6</accession>
<keyword evidence="2" id="KW-0238">DNA-binding</keyword>
<proteinExistence type="inferred from homology"/>
<evidence type="ECO:0000256" key="3">
    <source>
        <dbReference type="ARBA" id="ARBA00023172"/>
    </source>
</evidence>
<dbReference type="GO" id="GO:0015074">
    <property type="term" value="P:DNA integration"/>
    <property type="evidence" value="ECO:0007669"/>
    <property type="project" value="InterPro"/>
</dbReference>
<dbReference type="Pfam" id="PF00589">
    <property type="entry name" value="Phage_integrase"/>
    <property type="match status" value="1"/>
</dbReference>
<evidence type="ECO:0000313" key="6">
    <source>
        <dbReference type="Proteomes" id="UP000425960"/>
    </source>
</evidence>
<dbReference type="PANTHER" id="PTHR30349:SF41">
    <property type="entry name" value="INTEGRASE_RECOMBINASE PROTEIN MJ0367-RELATED"/>
    <property type="match status" value="1"/>
</dbReference>
<dbReference type="EMBL" id="AP021876">
    <property type="protein sequence ID" value="BBO80870.1"/>
    <property type="molecule type" value="Genomic_DNA"/>
</dbReference>
<keyword evidence="3" id="KW-0233">DNA recombination</keyword>
<dbReference type="GO" id="GO:0006310">
    <property type="term" value="P:DNA recombination"/>
    <property type="evidence" value="ECO:0007669"/>
    <property type="project" value="UniProtKB-KW"/>
</dbReference>
<evidence type="ECO:0000259" key="4">
    <source>
        <dbReference type="PROSITE" id="PS51898"/>
    </source>
</evidence>
<reference evidence="5 6" key="1">
    <citation type="submission" date="2019-11" db="EMBL/GenBank/DDBJ databases">
        <title>Comparative genomics of hydrocarbon-degrading Desulfosarcina strains.</title>
        <authorList>
            <person name="Watanabe M."/>
            <person name="Kojima H."/>
            <person name="Fukui M."/>
        </authorList>
    </citation>
    <scope>NUCLEOTIDE SEQUENCE [LARGE SCALE GENOMIC DNA]</scope>
    <source>
        <strain evidence="5 6">28bB2T</strain>
    </source>
</reference>
<dbReference type="Gene3D" id="1.10.150.130">
    <property type="match status" value="1"/>
</dbReference>
<organism evidence="5 6">
    <name type="scientific">Desulfosarcina ovata subsp. sediminis</name>
    <dbReference type="NCBI Taxonomy" id="885957"/>
    <lineage>
        <taxon>Bacteria</taxon>
        <taxon>Pseudomonadati</taxon>
        <taxon>Thermodesulfobacteriota</taxon>
        <taxon>Desulfobacteria</taxon>
        <taxon>Desulfobacterales</taxon>
        <taxon>Desulfosarcinaceae</taxon>
        <taxon>Desulfosarcina</taxon>
    </lineage>
</organism>
<dbReference type="KEGG" id="dov:DSCO28_14360"/>
<gene>
    <name evidence="5" type="ORF">DSCO28_14360</name>
</gene>